<evidence type="ECO:0000313" key="7">
    <source>
        <dbReference type="EMBL" id="SCU94886.1"/>
    </source>
</evidence>
<proteinExistence type="predicted"/>
<feature type="compositionally biased region" description="Polar residues" evidence="5">
    <location>
        <begin position="64"/>
        <end position="82"/>
    </location>
</feature>
<dbReference type="InterPro" id="IPR019787">
    <property type="entry name" value="Znf_PHD-finger"/>
</dbReference>
<dbReference type="PROSITE" id="PS01359">
    <property type="entry name" value="ZF_PHD_1"/>
    <property type="match status" value="1"/>
</dbReference>
<keyword evidence="3" id="KW-0862">Zinc</keyword>
<feature type="region of interest" description="Disordered" evidence="5">
    <location>
        <begin position="55"/>
        <end position="187"/>
    </location>
</feature>
<dbReference type="InterPro" id="IPR055198">
    <property type="entry name" value="NSD_PHD"/>
</dbReference>
<keyword evidence="2 4" id="KW-0863">Zinc-finger</keyword>
<protein>
    <submittedName>
        <fullName evidence="7">LADA_0G12068g1_1</fullName>
    </submittedName>
</protein>
<evidence type="ECO:0000256" key="2">
    <source>
        <dbReference type="ARBA" id="ARBA00022771"/>
    </source>
</evidence>
<dbReference type="InterPro" id="IPR001965">
    <property type="entry name" value="Znf_PHD"/>
</dbReference>
<keyword evidence="1" id="KW-0479">Metal-binding</keyword>
<evidence type="ECO:0000256" key="5">
    <source>
        <dbReference type="SAM" id="MobiDB-lite"/>
    </source>
</evidence>
<reference evidence="8" key="1">
    <citation type="submission" date="2016-03" db="EMBL/GenBank/DDBJ databases">
        <authorList>
            <person name="Devillers H."/>
        </authorList>
    </citation>
    <scope>NUCLEOTIDE SEQUENCE [LARGE SCALE GENOMIC DNA]</scope>
</reference>
<dbReference type="SUPFAM" id="SSF57903">
    <property type="entry name" value="FYVE/PHD zinc finger"/>
    <property type="match status" value="2"/>
</dbReference>
<gene>
    <name evidence="7" type="ORF">LADA_0G12068G</name>
</gene>
<feature type="region of interest" description="Disordered" evidence="5">
    <location>
        <begin position="1"/>
        <end position="31"/>
    </location>
</feature>
<dbReference type="PANTHER" id="PTHR47636:SF1">
    <property type="entry name" value="TRANSCRIPTIONAL REGULATORY PROTEIN RCO1"/>
    <property type="match status" value="1"/>
</dbReference>
<dbReference type="InterPro" id="IPR011011">
    <property type="entry name" value="Znf_FYVE_PHD"/>
</dbReference>
<feature type="compositionally biased region" description="Polar residues" evidence="5">
    <location>
        <begin position="140"/>
        <end position="154"/>
    </location>
</feature>
<evidence type="ECO:0000259" key="6">
    <source>
        <dbReference type="PROSITE" id="PS50016"/>
    </source>
</evidence>
<dbReference type="GO" id="GO:0032221">
    <property type="term" value="C:Rpd3S complex"/>
    <property type="evidence" value="ECO:0007669"/>
    <property type="project" value="TreeGrafter"/>
</dbReference>
<dbReference type="Gene3D" id="3.30.40.10">
    <property type="entry name" value="Zinc/RING finger domain, C3HC4 (zinc finger)"/>
    <property type="match status" value="2"/>
</dbReference>
<dbReference type="EMBL" id="LT598457">
    <property type="protein sequence ID" value="SCU94886.1"/>
    <property type="molecule type" value="Genomic_DNA"/>
</dbReference>
<dbReference type="Pfam" id="PF22908">
    <property type="entry name" value="PHD_NSD"/>
    <property type="match status" value="1"/>
</dbReference>
<feature type="compositionally biased region" description="Polar residues" evidence="5">
    <location>
        <begin position="163"/>
        <end position="184"/>
    </location>
</feature>
<dbReference type="STRING" id="1266660.A0A1G4JVK6"/>
<dbReference type="CDD" id="cd15535">
    <property type="entry name" value="PHD1_Rco1"/>
    <property type="match status" value="1"/>
</dbReference>
<evidence type="ECO:0000256" key="3">
    <source>
        <dbReference type="ARBA" id="ARBA00022833"/>
    </source>
</evidence>
<dbReference type="InterPro" id="IPR019786">
    <property type="entry name" value="Zinc_finger_PHD-type_CS"/>
</dbReference>
<name>A0A1G4JVK6_9SACH</name>
<dbReference type="GO" id="GO:0008270">
    <property type="term" value="F:zinc ion binding"/>
    <property type="evidence" value="ECO:0007669"/>
    <property type="project" value="UniProtKB-KW"/>
</dbReference>
<sequence length="648" mass="72688">MNNTTEKPLISTPKVSKSSSPAVESSGENGVRRARRAITLNVDYNLKKRRIIPAEDFKSRKGSKNQVNATAPSPSAIPNTPQEPQPVKSIIELDPDGKLNFNEPESVDPVNGMTGLPLSMGPPEKVKKESFWSYKKGTRPDSNSASGNHESSMQMLDPPYSGYQEQLETSKSDTLSKSSFLRSTTKPKDIYRTKRQYRKKNHDSSHHKNKHFPVHTKIKASTTKENKLFGQNSITNQKAIAPVVATAASSAVENDDFCSSCHQPGVFLCCDTCPKSFHFVCCNPPLDPDNLPEGDWSCAECHYKFRCPSKSVAHKLEKEYLSTLESSPGGSVFGKLLFKLEFTNPRQFLPPVPIRDAFQDVKTGDHGEYNDNSLLEPLSEKQVLNAGYGQSLTRMDQYNPDQHVDAESGELLICFHCRKTKMGTVDHPEEERLITKCDYCGTPWHLDCVPDTPRASFKNLGSKWMCPLHADDMLHHRKRRLARHQRMFTPSSTYRIPNNGDIDITLDKISAPVSKESIHDAKVNKDLAVLQLPENSIKFDFVDKVYRAKAALMDKEFHHQEGLINKAFSSAASPSLSGSKIGSFLYFTLQKNGPFQKLWDFKELCDLANKELIRSELPSDEISELLALRKILESKSKGEVMDFFGISK</sequence>
<dbReference type="Proteomes" id="UP000190274">
    <property type="component" value="Chromosome G"/>
</dbReference>
<dbReference type="SMART" id="SM00249">
    <property type="entry name" value="PHD"/>
    <property type="match status" value="2"/>
</dbReference>
<dbReference type="InterPro" id="IPR013083">
    <property type="entry name" value="Znf_RING/FYVE/PHD"/>
</dbReference>
<feature type="compositionally biased region" description="Low complexity" evidence="5">
    <location>
        <begin position="11"/>
        <end position="26"/>
    </location>
</feature>
<evidence type="ECO:0000256" key="4">
    <source>
        <dbReference type="PROSITE-ProRule" id="PRU00146"/>
    </source>
</evidence>
<organism evidence="7 8">
    <name type="scientific">Lachancea dasiensis</name>
    <dbReference type="NCBI Taxonomy" id="1072105"/>
    <lineage>
        <taxon>Eukaryota</taxon>
        <taxon>Fungi</taxon>
        <taxon>Dikarya</taxon>
        <taxon>Ascomycota</taxon>
        <taxon>Saccharomycotina</taxon>
        <taxon>Saccharomycetes</taxon>
        <taxon>Saccharomycetales</taxon>
        <taxon>Saccharomycetaceae</taxon>
        <taxon>Lachancea</taxon>
    </lineage>
</organism>
<dbReference type="AlphaFoldDB" id="A0A1G4JVK6"/>
<dbReference type="GO" id="GO:0006357">
    <property type="term" value="P:regulation of transcription by RNA polymerase II"/>
    <property type="evidence" value="ECO:0007669"/>
    <property type="project" value="TreeGrafter"/>
</dbReference>
<dbReference type="Pfam" id="PF00628">
    <property type="entry name" value="PHD"/>
    <property type="match status" value="1"/>
</dbReference>
<keyword evidence="8" id="KW-1185">Reference proteome</keyword>
<evidence type="ECO:0000313" key="8">
    <source>
        <dbReference type="Proteomes" id="UP000190274"/>
    </source>
</evidence>
<feature type="domain" description="PHD-type" evidence="6">
    <location>
        <begin position="255"/>
        <end position="304"/>
    </location>
</feature>
<evidence type="ECO:0000256" key="1">
    <source>
        <dbReference type="ARBA" id="ARBA00022723"/>
    </source>
</evidence>
<dbReference type="PANTHER" id="PTHR47636">
    <property type="entry name" value="TRANSCRIPTIONAL REGULATORY PROTEIN RCO1"/>
    <property type="match status" value="1"/>
</dbReference>
<dbReference type="PROSITE" id="PS50016">
    <property type="entry name" value="ZF_PHD_2"/>
    <property type="match status" value="1"/>
</dbReference>
<accession>A0A1G4JVK6</accession>
<dbReference type="InterPro" id="IPR052819">
    <property type="entry name" value="Chromatin_regulatory_protein"/>
</dbReference>
<dbReference type="OrthoDB" id="5876363at2759"/>